<dbReference type="SUPFAM" id="SSF52540">
    <property type="entry name" value="P-loop containing nucleoside triphosphate hydrolases"/>
    <property type="match status" value="1"/>
</dbReference>
<dbReference type="InterPro" id="IPR027417">
    <property type="entry name" value="P-loop_NTPase"/>
</dbReference>
<keyword evidence="9" id="KW-1185">Reference proteome</keyword>
<comment type="subcellular location">
    <subcellularLocation>
        <location evidence="1">Cell membrane</location>
        <topology evidence="1">Multi-pass membrane protein</topology>
    </subcellularLocation>
</comment>
<dbReference type="InterPro" id="IPR051539">
    <property type="entry name" value="T4SS-coupling_protein"/>
</dbReference>
<dbReference type="PANTHER" id="PTHR37937:SF1">
    <property type="entry name" value="CONJUGATIVE TRANSFER: DNA TRANSPORT"/>
    <property type="match status" value="1"/>
</dbReference>
<evidence type="ECO:0000256" key="7">
    <source>
        <dbReference type="SAM" id="Phobius"/>
    </source>
</evidence>
<evidence type="ECO:0000256" key="5">
    <source>
        <dbReference type="ARBA" id="ARBA00022989"/>
    </source>
</evidence>
<gene>
    <name evidence="8" type="ORF">OLX77_04340</name>
</gene>
<dbReference type="PANTHER" id="PTHR37937">
    <property type="entry name" value="CONJUGATIVE TRANSFER: DNA TRANSPORT"/>
    <property type="match status" value="1"/>
</dbReference>
<evidence type="ECO:0000256" key="1">
    <source>
        <dbReference type="ARBA" id="ARBA00004651"/>
    </source>
</evidence>
<dbReference type="InterPro" id="IPR003688">
    <property type="entry name" value="TraG/VirD4"/>
</dbReference>
<evidence type="ECO:0000256" key="6">
    <source>
        <dbReference type="ARBA" id="ARBA00023136"/>
    </source>
</evidence>
<dbReference type="Pfam" id="PF02534">
    <property type="entry name" value="T4SS-DNA_transf"/>
    <property type="match status" value="1"/>
</dbReference>
<accession>A0A9X4RL77</accession>
<sequence>MNSKFIGITIMLALGLVFFIPAILIDSWFQGIEHFNYGDDFDAWEVWFYTRDIFFDAGVAIKWRLYLFCFKYAPYAYTACVTVGGAVLYHKNRQALIKAKISATWAKKSDLKEFLGKDGVKLTQNIRLNENTCYGHLLIVGPTGSGKTVSYFLPNLFLLDPRYSAVVTDPKGELYQQTSAYLRAHGWKTKLLKLDNKDVSENWNPLDLPTDETMMLKVCQSIMANASGDHGAGANEMFVKAANNMLLAMIYIVKVLPERSGSGVDGSYGNLRNVAELASTLSFEAIVGLTEYAAAKLKNDSLLNRVAKFRPGRGEESTNNSVSFVLGPALEPFMNDDITKITAQTTFDFTELKSAEHPTVLFVSVPEHKVSAVKAVLATLYMQIFDALLEFGPSGHPVFFFLDEFANIGKVVGFPQYIATIRSRKLSVSVCLQSIEQLERVYGESEKKEILNNLKTQLILPGLKEDESLSYFSKISGDVSYMEREEADGSLRVHSKERLPIHEIRGLEDNADKKLHEAIVFCQNKNAFKDRQCRSYLDSEVSSKMRQYGTTPFPTLPADYYERVAESCFLSPSMKELLDKIGMYILYRGDVKNIPADYKERSQAKMQDFISVVGRPTIERSGTDIAVIWNPHATSLEGIYAQQIISTAFEYLTKQNLM</sequence>
<evidence type="ECO:0000313" key="8">
    <source>
        <dbReference type="EMBL" id="MDG4475389.1"/>
    </source>
</evidence>
<comment type="caution">
    <text evidence="8">The sequence shown here is derived from an EMBL/GenBank/DDBJ whole genome shotgun (WGS) entry which is preliminary data.</text>
</comment>
<reference evidence="8" key="1">
    <citation type="journal article" date="2022" name="bioRxiv">
        <title>Thiovibrio frasassiensisgen. nov., sp. nov., an autotrophic, elemental sulfur disproportionating bacterium isolated from sulfidic karst sediment, and proposal of Thiovibrionaceae fam. nov.</title>
        <authorList>
            <person name="Aronson H."/>
            <person name="Thomas C."/>
            <person name="Bhattacharyya M."/>
            <person name="Eckstein S."/>
            <person name="Jensen S."/>
            <person name="Barco R."/>
            <person name="Macalady J."/>
            <person name="Amend J."/>
        </authorList>
    </citation>
    <scope>NUCLEOTIDE SEQUENCE</scope>
    <source>
        <strain evidence="8">RS19-109</strain>
    </source>
</reference>
<dbReference type="AlphaFoldDB" id="A0A9X4RL77"/>
<feature type="transmembrane region" description="Helical" evidence="7">
    <location>
        <begin position="5"/>
        <end position="25"/>
    </location>
</feature>
<dbReference type="GO" id="GO:0005886">
    <property type="term" value="C:plasma membrane"/>
    <property type="evidence" value="ECO:0007669"/>
    <property type="project" value="UniProtKB-SubCell"/>
</dbReference>
<evidence type="ECO:0000256" key="3">
    <source>
        <dbReference type="ARBA" id="ARBA00022475"/>
    </source>
</evidence>
<comment type="similarity">
    <text evidence="2">Belongs to the VirD4/TraG family.</text>
</comment>
<reference evidence="8" key="2">
    <citation type="submission" date="2022-10" db="EMBL/GenBank/DDBJ databases">
        <authorList>
            <person name="Aronson H.S."/>
        </authorList>
    </citation>
    <scope>NUCLEOTIDE SEQUENCE</scope>
    <source>
        <strain evidence="8">RS19-109</strain>
    </source>
</reference>
<dbReference type="CDD" id="cd01127">
    <property type="entry name" value="TrwB_TraG_TraD_VirD4"/>
    <property type="match status" value="1"/>
</dbReference>
<proteinExistence type="inferred from homology"/>
<keyword evidence="3" id="KW-1003">Cell membrane</keyword>
<organism evidence="8 9">
    <name type="scientific">Thiovibrio frasassiensis</name>
    <dbReference type="NCBI Taxonomy" id="2984131"/>
    <lineage>
        <taxon>Bacteria</taxon>
        <taxon>Pseudomonadati</taxon>
        <taxon>Thermodesulfobacteriota</taxon>
        <taxon>Desulfobulbia</taxon>
        <taxon>Desulfobulbales</taxon>
        <taxon>Thiovibrionaceae</taxon>
        <taxon>Thiovibrio</taxon>
    </lineage>
</organism>
<evidence type="ECO:0000313" key="9">
    <source>
        <dbReference type="Proteomes" id="UP001154240"/>
    </source>
</evidence>
<evidence type="ECO:0000256" key="4">
    <source>
        <dbReference type="ARBA" id="ARBA00022692"/>
    </source>
</evidence>
<dbReference type="EMBL" id="JAPHEH010000001">
    <property type="protein sequence ID" value="MDG4475389.1"/>
    <property type="molecule type" value="Genomic_DNA"/>
</dbReference>
<keyword evidence="4 7" id="KW-0812">Transmembrane</keyword>
<name>A0A9X4RL77_9BACT</name>
<evidence type="ECO:0000256" key="2">
    <source>
        <dbReference type="ARBA" id="ARBA00008806"/>
    </source>
</evidence>
<keyword evidence="5 7" id="KW-1133">Transmembrane helix</keyword>
<dbReference type="RefSeq" id="WP_307632362.1">
    <property type="nucleotide sequence ID" value="NZ_JAPHEH010000001.1"/>
</dbReference>
<dbReference type="Proteomes" id="UP001154240">
    <property type="component" value="Unassembled WGS sequence"/>
</dbReference>
<keyword evidence="6 7" id="KW-0472">Membrane</keyword>
<protein>
    <submittedName>
        <fullName evidence="8">Type IV secretory system conjugative DNA transfer family protein</fullName>
    </submittedName>
</protein>
<dbReference type="Gene3D" id="3.40.50.300">
    <property type="entry name" value="P-loop containing nucleotide triphosphate hydrolases"/>
    <property type="match status" value="2"/>
</dbReference>